<dbReference type="InterPro" id="IPR053395">
    <property type="entry name" value="Cas13a_endoribonuclease"/>
</dbReference>
<keyword evidence="4" id="KW-0378">Hydrolase</keyword>
<organism evidence="9 10">
    <name type="scientific">Hohaiivirga grylli</name>
    <dbReference type="NCBI Taxonomy" id="3133970"/>
    <lineage>
        <taxon>Bacteria</taxon>
        <taxon>Pseudomonadati</taxon>
        <taxon>Pseudomonadota</taxon>
        <taxon>Alphaproteobacteria</taxon>
        <taxon>Hyphomicrobiales</taxon>
        <taxon>Methylobacteriaceae</taxon>
        <taxon>Hohaiivirga</taxon>
    </lineage>
</organism>
<accession>A0ABV0BH74</accession>
<keyword evidence="3" id="KW-0255">Endonuclease</keyword>
<evidence type="ECO:0000256" key="6">
    <source>
        <dbReference type="ARBA" id="ARBA00023118"/>
    </source>
</evidence>
<dbReference type="RefSeq" id="WP_346336322.1">
    <property type="nucleotide sequence ID" value="NZ_JBBYXI010000002.1"/>
</dbReference>
<evidence type="ECO:0000256" key="2">
    <source>
        <dbReference type="ARBA" id="ARBA00022737"/>
    </source>
</evidence>
<comment type="caution">
    <text evidence="9">The sequence shown here is derived from an EMBL/GenBank/DDBJ whole genome shotgun (WGS) entry which is preliminary data.</text>
</comment>
<evidence type="ECO:0000256" key="7">
    <source>
        <dbReference type="ARBA" id="ARBA00044753"/>
    </source>
</evidence>
<name>A0ABV0BH74_9HYPH</name>
<evidence type="ECO:0000313" key="10">
    <source>
        <dbReference type="Proteomes" id="UP001418637"/>
    </source>
</evidence>
<protein>
    <recommendedName>
        <fullName evidence="8">CRISPR-associated endoribonuclease Cas13a</fullName>
    </recommendedName>
</protein>
<keyword evidence="2" id="KW-0677">Repeat</keyword>
<evidence type="ECO:0000256" key="8">
    <source>
        <dbReference type="ARBA" id="ARBA00044792"/>
    </source>
</evidence>
<keyword evidence="1" id="KW-0540">Nuclease</keyword>
<keyword evidence="6" id="KW-0051">Antiviral defense</keyword>
<proteinExistence type="inferred from homology"/>
<sequence length="1248" mass="142261">MRIIKPYGNSDTHVAGHARTGPLKRYLHQRKRDSNAGNQPEEVEVYRFALNHDELVIAQWISVIDTVFRKPAIGKIPSQKQYDDRLALGDACWELMHQKSVLKCFRERGEQTQMKALWDWKISPYKKPFPAKKKQQGFRGKPIAGYKGRWHHVFVGQYEKPVGRAGPHNRQQDSQVNYSAVALRIYRHLYEAEMRICNKGSYTTRKQGRIEARAKSIESNYLKQADRVHNDIGNTLADEQRRNQLKADYLGASSMDVAQEIVILAQEIVNGTSDKALDAPRRLNMQVAAIILRRKYAELFGSCSIAEARAQSEELLLLHMAIRDYYSRLLKKHYPRGGNADAVKKNELHWIATVLPQDMDSLLRRVGGRSRNRDLNSLVRLGRVVHYTALALGDTEISPDVLERDAGWWTSQGQARIKRSEAFIRIWRHTITLASRTLTDWADPERKVTRDILGSNQQAQALSHFQSANFRQKLQALFGVQAGLFLDEHRSEFERCVLSFALQAVAGLRNTVFHFRDLKSFTQSLRELEKIICKNEKKEKITLETSRVKQAVLTLWQQDNAAYHARTRQLMEAADMHFFFNGKQLNKFAAELASWRDAEEHPELSIPLPRFSAILSRYSNAWCGKGSVTLPEKPNANDLTQPWRKCQFHALKLLYERPFRCWFQKLDRDIINELITKAVERSTHDARAANKQAHALNPIEARASRLPGLGVNDTIEDFFATLSRETASDIGVQKGYESDGANARKQANYLEKLKQDIVLQAFQRYIKEQAFGFILALSNRDEKPERPLTELPEIAPPSASGAASLWQAILYFVLHLVPVDEAGQLLHQIRKWQVLVNKANDGHISEPASDAIEIANVLELYLAMHDAKSEGGISLENAKKYAGLYVLDSDFSRIFTHADVEAKLLAPKRGLREIIRYGDLGLLLHLSGNAKIKTDAVDTFLDETRQKQVISLSEQREKLHDTWVKSGSQFSEEQRVDYAKALHAIIAHRNLSAQVTLSEHIRAHRLVLKVLGRLVDFSGLWERDLYFVMVALAYEDGVSVYSLFKKDGKKALRNGQIIKALENMESQKEKSIHQRLALYFGDSWDTNSKNARNDFAHFNMLQPAAINQLNLTLCVQNARRLMFYDRKLKNAVAHSIIKLLRRENLEIEWKVAADGALTDAKVSAVQIRHLEKQNSSTKKETVNHALHLSENLHGDSFINMIACAFGGRAEMKSSILDSDINNIRLPRVKPYNKVNGFKKNAQKPAVEV</sequence>
<keyword evidence="5" id="KW-0694">RNA-binding</keyword>
<evidence type="ECO:0000256" key="4">
    <source>
        <dbReference type="ARBA" id="ARBA00022801"/>
    </source>
</evidence>
<comment type="similarity">
    <text evidence="7">Belongs to the CRISPR-associated endoribonuclease Cas13a family.</text>
</comment>
<reference evidence="9 10" key="1">
    <citation type="submission" date="2024-04" db="EMBL/GenBank/DDBJ databases">
        <title>A novel species isolated from cricket.</title>
        <authorList>
            <person name="Wang H.-C."/>
        </authorList>
    </citation>
    <scope>NUCLEOTIDE SEQUENCE [LARGE SCALE GENOMIC DNA]</scope>
    <source>
        <strain evidence="9 10">WL0021</strain>
    </source>
</reference>
<dbReference type="EMBL" id="JBBYXI010000002">
    <property type="protein sequence ID" value="MEN3930315.1"/>
    <property type="molecule type" value="Genomic_DNA"/>
</dbReference>
<evidence type="ECO:0000256" key="5">
    <source>
        <dbReference type="ARBA" id="ARBA00022884"/>
    </source>
</evidence>
<keyword evidence="10" id="KW-1185">Reference proteome</keyword>
<evidence type="ECO:0000256" key="1">
    <source>
        <dbReference type="ARBA" id="ARBA00022722"/>
    </source>
</evidence>
<gene>
    <name evidence="9" type="primary">cas13a</name>
    <name evidence="9" type="ORF">WJT86_04470</name>
</gene>
<dbReference type="Proteomes" id="UP001418637">
    <property type="component" value="Unassembled WGS sequence"/>
</dbReference>
<dbReference type="NCBIfam" id="NF038188">
    <property type="entry name" value="cas13A_C2c2"/>
    <property type="match status" value="1"/>
</dbReference>
<evidence type="ECO:0000313" key="9">
    <source>
        <dbReference type="EMBL" id="MEN3930315.1"/>
    </source>
</evidence>
<evidence type="ECO:0000256" key="3">
    <source>
        <dbReference type="ARBA" id="ARBA00022759"/>
    </source>
</evidence>